<dbReference type="OrthoDB" id="121932at2759"/>
<dbReference type="InterPro" id="IPR018607">
    <property type="entry name" value="Ctf8"/>
</dbReference>
<dbReference type="OMA" id="QRPLPIM"/>
<gene>
    <name evidence="1" type="ordered locus">Ecym_5171</name>
</gene>
<organism evidence="1 2">
    <name type="scientific">Eremothecium cymbalariae (strain CBS 270.75 / DBVPG 7215 / KCTC 17166 / NRRL Y-17582)</name>
    <name type="common">Yeast</name>
    <dbReference type="NCBI Taxonomy" id="931890"/>
    <lineage>
        <taxon>Eukaryota</taxon>
        <taxon>Fungi</taxon>
        <taxon>Dikarya</taxon>
        <taxon>Ascomycota</taxon>
        <taxon>Saccharomycotina</taxon>
        <taxon>Saccharomycetes</taxon>
        <taxon>Saccharomycetales</taxon>
        <taxon>Saccharomycetaceae</taxon>
        <taxon>Eremothecium</taxon>
    </lineage>
</organism>
<accession>I6ND03</accession>
<dbReference type="HOGENOM" id="CLU_090690_1_0_1"/>
<evidence type="ECO:0000313" key="2">
    <source>
        <dbReference type="Proteomes" id="UP000006790"/>
    </source>
</evidence>
<dbReference type="AlphaFoldDB" id="I6ND03"/>
<reference evidence="1 2" key="1">
    <citation type="journal article" date="2011" name="G3 (Bethesda)">
        <title>Genome evolution in the Eremothecium clade of the Saccharomyces complex revealed by comparative genomics.</title>
        <authorList>
            <person name="Wendland J."/>
            <person name="Walther A."/>
        </authorList>
    </citation>
    <scope>NUCLEOTIDE SEQUENCE [LARGE SCALE GENOMIC DNA]</scope>
    <source>
        <strain evidence="2">CBS 270.75 / DBVPG 7215 / KCTC 17166 / NRRL Y-17582</strain>
    </source>
</reference>
<proteinExistence type="predicted"/>
<dbReference type="InParanoid" id="I6ND03"/>
<name>I6ND03_ERECY</name>
<dbReference type="GO" id="GO:0035753">
    <property type="term" value="P:maintenance of DNA trinucleotide repeats"/>
    <property type="evidence" value="ECO:0007669"/>
    <property type="project" value="EnsemblFungi"/>
</dbReference>
<evidence type="ECO:0000313" key="1">
    <source>
        <dbReference type="EMBL" id="AET39945.1"/>
    </source>
</evidence>
<dbReference type="GO" id="GO:0031390">
    <property type="term" value="C:Ctf18 RFC-like complex"/>
    <property type="evidence" value="ECO:0007669"/>
    <property type="project" value="EnsemblFungi"/>
</dbReference>
<protein>
    <recommendedName>
        <fullName evidence="3">Chromosome transmission fidelity protein 8</fullName>
    </recommendedName>
</protein>
<sequence>MPSATISVNKLLPLFTKENASVSVTTQLGNTILEIQGDLEVPLRRPECGDEDIEQRFIDHDGRDIIRFGILSYDMETKRASLYVGHKQRLVGDIIKLDPPLGILKFNKACESVELLDLIHYKVIFKERPLPIM</sequence>
<dbReference type="FunCoup" id="I6ND03">
    <property type="interactions" value="62"/>
</dbReference>
<keyword evidence="2" id="KW-1185">Reference proteome</keyword>
<dbReference type="GeneID" id="11470356"/>
<dbReference type="STRING" id="931890.I6ND03"/>
<dbReference type="Proteomes" id="UP000006790">
    <property type="component" value="Chromosome 5"/>
</dbReference>
<dbReference type="eggNOG" id="KOG4487">
    <property type="taxonomic scope" value="Eukaryota"/>
</dbReference>
<dbReference type="EMBL" id="CP002501">
    <property type="protein sequence ID" value="AET39945.1"/>
    <property type="molecule type" value="Genomic_DNA"/>
</dbReference>
<dbReference type="Pfam" id="PF09696">
    <property type="entry name" value="Ctf8"/>
    <property type="match status" value="1"/>
</dbReference>
<dbReference type="GO" id="GO:0034398">
    <property type="term" value="P:telomere tethering at nuclear periphery"/>
    <property type="evidence" value="ECO:0007669"/>
    <property type="project" value="EnsemblFungi"/>
</dbReference>
<dbReference type="RefSeq" id="XP_003646762.1">
    <property type="nucleotide sequence ID" value="XM_003646714.1"/>
</dbReference>
<dbReference type="KEGG" id="erc:Ecym_5171"/>
<evidence type="ECO:0008006" key="3">
    <source>
        <dbReference type="Google" id="ProtNLM"/>
    </source>
</evidence>
<dbReference type="GO" id="GO:0007064">
    <property type="term" value="P:mitotic sister chromatid cohesion"/>
    <property type="evidence" value="ECO:0007669"/>
    <property type="project" value="EnsemblFungi"/>
</dbReference>